<dbReference type="PANTHER" id="PTHR33406:SF6">
    <property type="entry name" value="MEMBRANE PROTEIN YDGH-RELATED"/>
    <property type="match status" value="1"/>
</dbReference>
<comment type="caution">
    <text evidence="10">The sequence shown here is derived from an EMBL/GenBank/DDBJ whole genome shotgun (WGS) entry which is preliminary data.</text>
</comment>
<evidence type="ECO:0000256" key="4">
    <source>
        <dbReference type="ARBA" id="ARBA00022692"/>
    </source>
</evidence>
<organism evidence="10 11">
    <name type="scientific">Phytoactinopolyspora alkaliphila</name>
    <dbReference type="NCBI Taxonomy" id="1783498"/>
    <lineage>
        <taxon>Bacteria</taxon>
        <taxon>Bacillati</taxon>
        <taxon>Actinomycetota</taxon>
        <taxon>Actinomycetes</taxon>
        <taxon>Jiangellales</taxon>
        <taxon>Jiangellaceae</taxon>
        <taxon>Phytoactinopolyspora</taxon>
    </lineage>
</organism>
<dbReference type="PANTHER" id="PTHR33406">
    <property type="entry name" value="MEMBRANE PROTEIN MJ1562-RELATED"/>
    <property type="match status" value="1"/>
</dbReference>
<dbReference type="Pfam" id="PF03176">
    <property type="entry name" value="MMPL"/>
    <property type="match status" value="2"/>
</dbReference>
<keyword evidence="3" id="KW-1003">Cell membrane</keyword>
<feature type="transmembrane region" description="Helical" evidence="8">
    <location>
        <begin position="279"/>
        <end position="300"/>
    </location>
</feature>
<dbReference type="EMBL" id="JAAGOB010000008">
    <property type="protein sequence ID" value="NED96905.1"/>
    <property type="molecule type" value="Genomic_DNA"/>
</dbReference>
<proteinExistence type="inferred from homology"/>
<evidence type="ECO:0000256" key="5">
    <source>
        <dbReference type="ARBA" id="ARBA00022989"/>
    </source>
</evidence>
<protein>
    <submittedName>
        <fullName evidence="10">MMPL family transporter</fullName>
    </submittedName>
</protein>
<feature type="transmembrane region" description="Helical" evidence="8">
    <location>
        <begin position="635"/>
        <end position="656"/>
    </location>
</feature>
<feature type="transmembrane region" description="Helical" evidence="8">
    <location>
        <begin position="515"/>
        <end position="533"/>
    </location>
</feature>
<keyword evidence="6 8" id="KW-0472">Membrane</keyword>
<feature type="transmembrane region" description="Helical" evidence="8">
    <location>
        <begin position="540"/>
        <end position="561"/>
    </location>
</feature>
<comment type="subcellular location">
    <subcellularLocation>
        <location evidence="1">Cell membrane</location>
        <topology evidence="1">Multi-pass membrane protein</topology>
    </subcellularLocation>
</comment>
<evidence type="ECO:0000313" key="11">
    <source>
        <dbReference type="Proteomes" id="UP000469185"/>
    </source>
</evidence>
<feature type="transmembrane region" description="Helical" evidence="8">
    <location>
        <begin position="312"/>
        <end position="334"/>
    </location>
</feature>
<dbReference type="InterPro" id="IPR000731">
    <property type="entry name" value="SSD"/>
</dbReference>
<reference evidence="10 11" key="1">
    <citation type="submission" date="2020-02" db="EMBL/GenBank/DDBJ databases">
        <authorList>
            <person name="Li X.-J."/>
            <person name="Feng X.-M."/>
        </authorList>
    </citation>
    <scope>NUCLEOTIDE SEQUENCE [LARGE SCALE GENOMIC DNA]</scope>
    <source>
        <strain evidence="10 11">CGMCC 4.7225</strain>
    </source>
</reference>
<keyword evidence="5 8" id="KW-1133">Transmembrane helix</keyword>
<evidence type="ECO:0000256" key="8">
    <source>
        <dbReference type="SAM" id="Phobius"/>
    </source>
</evidence>
<keyword evidence="11" id="KW-1185">Reference proteome</keyword>
<feature type="transmembrane region" description="Helical" evidence="8">
    <location>
        <begin position="236"/>
        <end position="258"/>
    </location>
</feature>
<keyword evidence="4 8" id="KW-0812">Transmembrane</keyword>
<evidence type="ECO:0000256" key="2">
    <source>
        <dbReference type="ARBA" id="ARBA00010157"/>
    </source>
</evidence>
<evidence type="ECO:0000256" key="7">
    <source>
        <dbReference type="SAM" id="MobiDB-lite"/>
    </source>
</evidence>
<accession>A0A6N9YPP3</accession>
<feature type="transmembrane region" description="Helical" evidence="8">
    <location>
        <begin position="203"/>
        <end position="224"/>
    </location>
</feature>
<feature type="transmembrane region" description="Helical" evidence="8">
    <location>
        <begin position="573"/>
        <end position="597"/>
    </location>
</feature>
<feature type="region of interest" description="Disordered" evidence="7">
    <location>
        <begin position="690"/>
        <end position="710"/>
    </location>
</feature>
<dbReference type="PROSITE" id="PS50156">
    <property type="entry name" value="SSD"/>
    <property type="match status" value="2"/>
</dbReference>
<evidence type="ECO:0000313" key="10">
    <source>
        <dbReference type="EMBL" id="NED96905.1"/>
    </source>
</evidence>
<dbReference type="InterPro" id="IPR050545">
    <property type="entry name" value="Mycobact_MmpL"/>
</dbReference>
<dbReference type="GO" id="GO:0005886">
    <property type="term" value="C:plasma membrane"/>
    <property type="evidence" value="ECO:0007669"/>
    <property type="project" value="UniProtKB-SubCell"/>
</dbReference>
<evidence type="ECO:0000256" key="1">
    <source>
        <dbReference type="ARBA" id="ARBA00004651"/>
    </source>
</evidence>
<sequence length="710" mass="73764">MSTRNLAPLVCGRRTKWAVLAFWIAAMAVAFPLSAKLTGAQENDAASWLPGNAESTRVFEFQQEAFQSGEELPAIVVYERTGGITADDQAKAAQDAELFTSLSGVTGDVIGPLPSADGEAMQVVVTVDPGDGGWFELGAVVEEMTGIVEGGPDGLAAYVAGPAGVAADFADAFEGIDSTLLLAAMSVVIVILLLSYRSPILWIIPVFSAFTALTVTQAVVYLLAAYADVTVNAQTAGILLVLVFGASTDYALLLVARYREELRRHADRHEAMAFALHRAGPAIIASASTVAVGMLCLLAADMNSTRGMGPVLAVGIAIGLAAMLTLLPALLVVAGRWIFWPVRPAFGSGEPTEKGLWARMGRGISRRPRVVWIVTSLALGAMALGLVNLDAGVMQNRDAFVDKPASIAGEEALARHFPAGAGNPVVVVSDASAADEVRAALAGTPGIADVTEPMVVNGVAYLEGTLESASDSSAAQDTVIQVRESLHAIPNADAAVGGTTAINYDAQEAAARDSMVIMPLVLLAVFVILALLLRSFVAPLLLVATVVLSFAAALGASVLIFEHVFGFAGVDTAFPLFVFVFLVALGIDYNIFLMTRVHEESKAVGTRRGALIGLAATGGVITSAGLVLAGTFSVLATLPVVAFAQIGFAVAFGVLLDTMIVRSILVTALTLDIGRWMWWPSALARIPGPAPDTPPPDLDFPETEAAASGT</sequence>
<feature type="domain" description="SSD" evidence="9">
    <location>
        <begin position="201"/>
        <end position="333"/>
    </location>
</feature>
<name>A0A6N9YPP3_9ACTN</name>
<feature type="transmembrane region" description="Helical" evidence="8">
    <location>
        <begin position="370"/>
        <end position="389"/>
    </location>
</feature>
<dbReference type="Proteomes" id="UP000469185">
    <property type="component" value="Unassembled WGS sequence"/>
</dbReference>
<dbReference type="AlphaFoldDB" id="A0A6N9YPP3"/>
<feature type="transmembrane region" description="Helical" evidence="8">
    <location>
        <begin position="179"/>
        <end position="196"/>
    </location>
</feature>
<dbReference type="SUPFAM" id="SSF82866">
    <property type="entry name" value="Multidrug efflux transporter AcrB transmembrane domain"/>
    <property type="match status" value="2"/>
</dbReference>
<dbReference type="InterPro" id="IPR004869">
    <property type="entry name" value="MMPL_dom"/>
</dbReference>
<dbReference type="RefSeq" id="WP_163819675.1">
    <property type="nucleotide sequence ID" value="NZ_JAAGOB010000008.1"/>
</dbReference>
<evidence type="ECO:0000259" key="9">
    <source>
        <dbReference type="PROSITE" id="PS50156"/>
    </source>
</evidence>
<feature type="domain" description="SSD" evidence="9">
    <location>
        <begin position="543"/>
        <end position="671"/>
    </location>
</feature>
<evidence type="ECO:0000256" key="6">
    <source>
        <dbReference type="ARBA" id="ARBA00023136"/>
    </source>
</evidence>
<dbReference type="Gene3D" id="1.20.1640.10">
    <property type="entry name" value="Multidrug efflux transporter AcrB transmembrane domain"/>
    <property type="match status" value="2"/>
</dbReference>
<comment type="similarity">
    <text evidence="2">Belongs to the resistance-nodulation-cell division (RND) (TC 2.A.6) family. MmpL subfamily.</text>
</comment>
<feature type="transmembrane region" description="Helical" evidence="8">
    <location>
        <begin position="609"/>
        <end position="629"/>
    </location>
</feature>
<evidence type="ECO:0000256" key="3">
    <source>
        <dbReference type="ARBA" id="ARBA00022475"/>
    </source>
</evidence>
<gene>
    <name evidence="10" type="ORF">G1H11_16485</name>
</gene>